<reference evidence="1 2" key="1">
    <citation type="submission" date="2007-07" db="EMBL/GenBank/DDBJ databases">
        <title>Complete sequence of chromosome of Xanthobacter autotrophicus Py2.</title>
        <authorList>
            <consortium name="US DOE Joint Genome Institute"/>
            <person name="Copeland A."/>
            <person name="Lucas S."/>
            <person name="Lapidus A."/>
            <person name="Barry K."/>
            <person name="Glavina del Rio T."/>
            <person name="Hammon N."/>
            <person name="Israni S."/>
            <person name="Dalin E."/>
            <person name="Tice H."/>
            <person name="Pitluck S."/>
            <person name="Sims D."/>
            <person name="Brettin T."/>
            <person name="Bruce D."/>
            <person name="Detter J.C."/>
            <person name="Han C."/>
            <person name="Tapia R."/>
            <person name="Brainard J."/>
            <person name="Schmutz J."/>
            <person name="Larimer F."/>
            <person name="Land M."/>
            <person name="Hauser L."/>
            <person name="Kyrpides N."/>
            <person name="Kim E."/>
            <person name="Ensigns S.A."/>
            <person name="Richardson P."/>
        </authorList>
    </citation>
    <scope>NUCLEOTIDE SEQUENCE [LARGE SCALE GENOMIC DNA]</scope>
    <source>
        <strain evidence="2">ATCC BAA-1158 / Py2</strain>
    </source>
</reference>
<dbReference type="STRING" id="78245.Xaut_3166"/>
<sequence>MARLHCAVPGSGRFQIERMMRAPIRSSGCFEAPAIGPHPLPAQAGVATLRSGTVALEPGVGEAGRGRRLVTGIESSKSFMR</sequence>
<evidence type="ECO:0000313" key="1">
    <source>
        <dbReference type="EMBL" id="ABS68396.1"/>
    </source>
</evidence>
<dbReference type="KEGG" id="xau:Xaut_3166"/>
<dbReference type="AlphaFoldDB" id="A7IK53"/>
<dbReference type="EMBL" id="CP000781">
    <property type="protein sequence ID" value="ABS68396.1"/>
    <property type="molecule type" value="Genomic_DNA"/>
</dbReference>
<name>A7IK53_XANP2</name>
<organism evidence="1 2">
    <name type="scientific">Xanthobacter autotrophicus (strain ATCC BAA-1158 / Py2)</name>
    <dbReference type="NCBI Taxonomy" id="78245"/>
    <lineage>
        <taxon>Bacteria</taxon>
        <taxon>Pseudomonadati</taxon>
        <taxon>Pseudomonadota</taxon>
        <taxon>Alphaproteobacteria</taxon>
        <taxon>Hyphomicrobiales</taxon>
        <taxon>Xanthobacteraceae</taxon>
        <taxon>Xanthobacter</taxon>
    </lineage>
</organism>
<keyword evidence="2" id="KW-1185">Reference proteome</keyword>
<protein>
    <submittedName>
        <fullName evidence="1">Uncharacterized protein</fullName>
    </submittedName>
</protein>
<gene>
    <name evidence="1" type="ordered locus">Xaut_3166</name>
</gene>
<proteinExistence type="predicted"/>
<dbReference type="Proteomes" id="UP000002417">
    <property type="component" value="Chromosome"/>
</dbReference>
<dbReference type="HOGENOM" id="CLU_2573066_0_0_5"/>
<accession>A7IK53</accession>
<evidence type="ECO:0000313" key="2">
    <source>
        <dbReference type="Proteomes" id="UP000002417"/>
    </source>
</evidence>